<dbReference type="HOGENOM" id="CLU_121516_1_0_1"/>
<reference evidence="3" key="1">
    <citation type="submission" date="2010-07" db="EMBL/GenBank/DDBJ databases">
        <title>The genome sequence of Gaeumannomyces graminis var. tritici strain R3-111a-1.</title>
        <authorList>
            <consortium name="The Broad Institute Genome Sequencing Platform"/>
            <person name="Ma L.-J."/>
            <person name="Dead R."/>
            <person name="Young S."/>
            <person name="Zeng Q."/>
            <person name="Koehrsen M."/>
            <person name="Alvarado L."/>
            <person name="Berlin A."/>
            <person name="Chapman S.B."/>
            <person name="Chen Z."/>
            <person name="Freedman E."/>
            <person name="Gellesch M."/>
            <person name="Goldberg J."/>
            <person name="Griggs A."/>
            <person name="Gujja S."/>
            <person name="Heilman E.R."/>
            <person name="Heiman D."/>
            <person name="Hepburn T."/>
            <person name="Howarth C."/>
            <person name="Jen D."/>
            <person name="Larson L."/>
            <person name="Mehta T."/>
            <person name="Neiman D."/>
            <person name="Pearson M."/>
            <person name="Roberts A."/>
            <person name="Saif S."/>
            <person name="Shea T."/>
            <person name="Shenoy N."/>
            <person name="Sisk P."/>
            <person name="Stolte C."/>
            <person name="Sykes S."/>
            <person name="Walk T."/>
            <person name="White J."/>
            <person name="Yandava C."/>
            <person name="Haas B."/>
            <person name="Nusbaum C."/>
            <person name="Birren B."/>
        </authorList>
    </citation>
    <scope>NUCLEOTIDE SEQUENCE [LARGE SCALE GENOMIC DNA]</scope>
    <source>
        <strain evidence="3">R3-111a-1</strain>
    </source>
</reference>
<gene>
    <name evidence="2" type="primary">20341641</name>
    <name evidence="1" type="ORF">GGTG_01183</name>
</gene>
<keyword evidence="3" id="KW-1185">Reference proteome</keyword>
<proteinExistence type="predicted"/>
<reference evidence="1" key="2">
    <citation type="submission" date="2010-07" db="EMBL/GenBank/DDBJ databases">
        <authorList>
            <consortium name="The Broad Institute Genome Sequencing Platform"/>
            <consortium name="Broad Institute Genome Sequencing Center for Infectious Disease"/>
            <person name="Ma L.-J."/>
            <person name="Dead R."/>
            <person name="Young S."/>
            <person name="Zeng Q."/>
            <person name="Koehrsen M."/>
            <person name="Alvarado L."/>
            <person name="Berlin A."/>
            <person name="Chapman S.B."/>
            <person name="Chen Z."/>
            <person name="Freedman E."/>
            <person name="Gellesch M."/>
            <person name="Goldberg J."/>
            <person name="Griggs A."/>
            <person name="Gujja S."/>
            <person name="Heilman E.R."/>
            <person name="Heiman D."/>
            <person name="Hepburn T."/>
            <person name="Howarth C."/>
            <person name="Jen D."/>
            <person name="Larson L."/>
            <person name="Mehta T."/>
            <person name="Neiman D."/>
            <person name="Pearson M."/>
            <person name="Roberts A."/>
            <person name="Saif S."/>
            <person name="Shea T."/>
            <person name="Shenoy N."/>
            <person name="Sisk P."/>
            <person name="Stolte C."/>
            <person name="Sykes S."/>
            <person name="Walk T."/>
            <person name="White J."/>
            <person name="Yandava C."/>
            <person name="Haas B."/>
            <person name="Nusbaum C."/>
            <person name="Birren B."/>
        </authorList>
    </citation>
    <scope>NUCLEOTIDE SEQUENCE</scope>
    <source>
        <strain evidence="1">R3-111a-1</strain>
    </source>
</reference>
<evidence type="ECO:0000313" key="3">
    <source>
        <dbReference type="Proteomes" id="UP000006039"/>
    </source>
</evidence>
<dbReference type="eggNOG" id="ENOG502TH65">
    <property type="taxonomic scope" value="Eukaryota"/>
</dbReference>
<name>J3NIU9_GAET3</name>
<dbReference type="Proteomes" id="UP000006039">
    <property type="component" value="Unassembled WGS sequence"/>
</dbReference>
<dbReference type="EnsemblFungi" id="EJT81199">
    <property type="protein sequence ID" value="EJT81199"/>
    <property type="gene ID" value="GGTG_01183"/>
</dbReference>
<protein>
    <submittedName>
        <fullName evidence="1 2">Uncharacterized protein</fullName>
    </submittedName>
</protein>
<reference evidence="1" key="3">
    <citation type="submission" date="2010-09" db="EMBL/GenBank/DDBJ databases">
        <title>Annotation of Gaeumannomyces graminis var. tritici R3-111a-1.</title>
        <authorList>
            <consortium name="The Broad Institute Genome Sequencing Platform"/>
            <person name="Ma L.-J."/>
            <person name="Dead R."/>
            <person name="Young S.K."/>
            <person name="Zeng Q."/>
            <person name="Gargeya S."/>
            <person name="Fitzgerald M."/>
            <person name="Haas B."/>
            <person name="Abouelleil A."/>
            <person name="Alvarado L."/>
            <person name="Arachchi H.M."/>
            <person name="Berlin A."/>
            <person name="Brown A."/>
            <person name="Chapman S.B."/>
            <person name="Chen Z."/>
            <person name="Dunbar C."/>
            <person name="Freedman E."/>
            <person name="Gearin G."/>
            <person name="Gellesch M."/>
            <person name="Goldberg J."/>
            <person name="Griggs A."/>
            <person name="Gujja S."/>
            <person name="Heiman D."/>
            <person name="Howarth C."/>
            <person name="Larson L."/>
            <person name="Lui A."/>
            <person name="MacDonald P.J.P."/>
            <person name="Mehta T."/>
            <person name="Montmayeur A."/>
            <person name="Murphy C."/>
            <person name="Neiman D."/>
            <person name="Pearson M."/>
            <person name="Priest M."/>
            <person name="Roberts A."/>
            <person name="Saif S."/>
            <person name="Shea T."/>
            <person name="Shenoy N."/>
            <person name="Sisk P."/>
            <person name="Stolte C."/>
            <person name="Sykes S."/>
            <person name="Yandava C."/>
            <person name="Wortman J."/>
            <person name="Nusbaum C."/>
            <person name="Birren B."/>
        </authorList>
    </citation>
    <scope>NUCLEOTIDE SEQUENCE</scope>
    <source>
        <strain evidence="1">R3-111a-1</strain>
    </source>
</reference>
<reference evidence="2" key="5">
    <citation type="submission" date="2018-04" db="UniProtKB">
        <authorList>
            <consortium name="EnsemblFungi"/>
        </authorList>
    </citation>
    <scope>IDENTIFICATION</scope>
    <source>
        <strain evidence="2">R3-111a-1</strain>
    </source>
</reference>
<dbReference type="RefSeq" id="XP_009217208.1">
    <property type="nucleotide sequence ID" value="XM_009218944.1"/>
</dbReference>
<organism evidence="1">
    <name type="scientific">Gaeumannomyces tritici (strain R3-111a-1)</name>
    <name type="common">Wheat and barley take-all root rot fungus</name>
    <name type="synonym">Gaeumannomyces graminis var. tritici</name>
    <dbReference type="NCBI Taxonomy" id="644352"/>
    <lineage>
        <taxon>Eukaryota</taxon>
        <taxon>Fungi</taxon>
        <taxon>Dikarya</taxon>
        <taxon>Ascomycota</taxon>
        <taxon>Pezizomycotina</taxon>
        <taxon>Sordariomycetes</taxon>
        <taxon>Sordariomycetidae</taxon>
        <taxon>Magnaporthales</taxon>
        <taxon>Magnaporthaceae</taxon>
        <taxon>Gaeumannomyces</taxon>
    </lineage>
</organism>
<accession>J3NIU9</accession>
<dbReference type="AlphaFoldDB" id="J3NIU9"/>
<dbReference type="EMBL" id="GL385395">
    <property type="protein sequence ID" value="EJT81199.1"/>
    <property type="molecule type" value="Genomic_DNA"/>
</dbReference>
<dbReference type="VEuPathDB" id="FungiDB:GGTG_01183"/>
<evidence type="ECO:0000313" key="2">
    <source>
        <dbReference type="EnsemblFungi" id="EJT81199"/>
    </source>
</evidence>
<dbReference type="GeneID" id="20341641"/>
<sequence length="147" mass="15585">MIPSKLPLILHILVETAAARSFILQPRSQLPLERARDPAARAEADLILKNLGGALLTTNLVAVALVLRPDDEFLDRTGRLIVLALASYHVWPAYRALARIFRPASAAAAVERTPKSSAPFGGPPVHLAVHTVCFLGLLGSGLLGATG</sequence>
<reference evidence="2" key="4">
    <citation type="journal article" date="2015" name="G3 (Bethesda)">
        <title>Genome sequences of three phytopathogenic species of the Magnaporthaceae family of fungi.</title>
        <authorList>
            <person name="Okagaki L.H."/>
            <person name="Nunes C.C."/>
            <person name="Sailsbery J."/>
            <person name="Clay B."/>
            <person name="Brown D."/>
            <person name="John T."/>
            <person name="Oh Y."/>
            <person name="Young N."/>
            <person name="Fitzgerald M."/>
            <person name="Haas B.J."/>
            <person name="Zeng Q."/>
            <person name="Young S."/>
            <person name="Adiconis X."/>
            <person name="Fan L."/>
            <person name="Levin J.Z."/>
            <person name="Mitchell T.K."/>
            <person name="Okubara P.A."/>
            <person name="Farman M.L."/>
            <person name="Kohn L.M."/>
            <person name="Birren B."/>
            <person name="Ma L.-J."/>
            <person name="Dean R.A."/>
        </authorList>
    </citation>
    <scope>NUCLEOTIDE SEQUENCE</scope>
    <source>
        <strain evidence="2">R3-111a-1</strain>
    </source>
</reference>
<evidence type="ECO:0000313" key="1">
    <source>
        <dbReference type="EMBL" id="EJT81199.1"/>
    </source>
</evidence>